<dbReference type="EMBL" id="CYUE01000013">
    <property type="protein sequence ID" value="CUK25543.1"/>
    <property type="molecule type" value="Genomic_DNA"/>
</dbReference>
<sequence>MELGAFKALGGVYAVAQIIIGPGGSQDMPLSEMREKAGTMTFICASAGNHGMAVAAGARIFGAKARIHLPETAPQVFEKRLVQQGAQVVRSAATYEESVRCAIKDAADNNDIHLADGSWEGYMEPPRLVMEGYTVIAQELREAFVETGDWPTDVFLQAGVGGLAAAITYMIRANWPVQPKITVVEPENAPCLRDGVKAGQVVTVVGPVSNMGRLDCKTASMLALEVLRQMADSFVTVSDHQAQLATESLAAVDIRTTPSGASGLAALLASDISVDARPLVIISEGQV</sequence>
<name>A0A0P1IPS0_9RHOB</name>
<evidence type="ECO:0000259" key="3">
    <source>
        <dbReference type="Pfam" id="PF00291"/>
    </source>
</evidence>
<evidence type="ECO:0000313" key="4">
    <source>
        <dbReference type="EMBL" id="CUK25543.1"/>
    </source>
</evidence>
<accession>A0A0P1IPS0</accession>
<gene>
    <name evidence="4" type="primary">ygeX</name>
    <name evidence="4" type="ORF">TA5114_01344</name>
</gene>
<protein>
    <submittedName>
        <fullName evidence="4">Putative diaminopropionate ammonia-lyase</fullName>
        <ecNumber evidence="4">4.3.1.15</ecNumber>
    </submittedName>
</protein>
<reference evidence="5" key="1">
    <citation type="submission" date="2015-09" db="EMBL/GenBank/DDBJ databases">
        <authorList>
            <person name="Rodrigo-Torres Lidia"/>
            <person name="Arahal R.David."/>
        </authorList>
    </citation>
    <scope>NUCLEOTIDE SEQUENCE [LARGE SCALE GENOMIC DNA]</scope>
    <source>
        <strain evidence="5">CECT 5114</strain>
    </source>
</reference>
<dbReference type="GO" id="GO:0008838">
    <property type="term" value="F:diaminopropionate ammonia-lyase activity"/>
    <property type="evidence" value="ECO:0007669"/>
    <property type="project" value="UniProtKB-EC"/>
</dbReference>
<dbReference type="SUPFAM" id="SSF53686">
    <property type="entry name" value="Tryptophan synthase beta subunit-like PLP-dependent enzymes"/>
    <property type="match status" value="1"/>
</dbReference>
<evidence type="ECO:0000256" key="2">
    <source>
        <dbReference type="ARBA" id="ARBA00022898"/>
    </source>
</evidence>
<keyword evidence="5" id="KW-1185">Reference proteome</keyword>
<feature type="domain" description="Tryptophan synthase beta chain-like PALP" evidence="3">
    <location>
        <begin position="3"/>
        <end position="282"/>
    </location>
</feature>
<evidence type="ECO:0000256" key="1">
    <source>
        <dbReference type="ARBA" id="ARBA00001933"/>
    </source>
</evidence>
<dbReference type="AlphaFoldDB" id="A0A0P1IPS0"/>
<dbReference type="EC" id="4.3.1.15" evidence="4"/>
<dbReference type="Pfam" id="PF00291">
    <property type="entry name" value="PALP"/>
    <property type="match status" value="1"/>
</dbReference>
<dbReference type="Proteomes" id="UP000051184">
    <property type="component" value="Unassembled WGS sequence"/>
</dbReference>
<dbReference type="InterPro" id="IPR036052">
    <property type="entry name" value="TrpB-like_PALP_sf"/>
</dbReference>
<dbReference type="InterPro" id="IPR001926">
    <property type="entry name" value="TrpB-like_PALP"/>
</dbReference>
<proteinExistence type="predicted"/>
<comment type="cofactor">
    <cofactor evidence="1">
        <name>pyridoxal 5'-phosphate</name>
        <dbReference type="ChEBI" id="CHEBI:597326"/>
    </cofactor>
</comment>
<dbReference type="PANTHER" id="PTHR42937">
    <property type="match status" value="1"/>
</dbReference>
<organism evidence="4 5">
    <name type="scientific">Cognatishimia activa</name>
    <dbReference type="NCBI Taxonomy" id="1715691"/>
    <lineage>
        <taxon>Bacteria</taxon>
        <taxon>Pseudomonadati</taxon>
        <taxon>Pseudomonadota</taxon>
        <taxon>Alphaproteobacteria</taxon>
        <taxon>Rhodobacterales</taxon>
        <taxon>Paracoccaceae</taxon>
        <taxon>Cognatishimia</taxon>
    </lineage>
</organism>
<dbReference type="Gene3D" id="3.40.50.1100">
    <property type="match status" value="2"/>
</dbReference>
<evidence type="ECO:0000313" key="5">
    <source>
        <dbReference type="Proteomes" id="UP000051184"/>
    </source>
</evidence>
<keyword evidence="2" id="KW-0663">Pyridoxal phosphate</keyword>
<dbReference type="PANTHER" id="PTHR42937:SF1">
    <property type="entry name" value="DIAMINOPROPIONATE AMMONIA-LYASE"/>
    <property type="match status" value="1"/>
</dbReference>
<dbReference type="STRING" id="1715691.TA5113_01604"/>
<keyword evidence="4" id="KW-0456">Lyase</keyword>